<keyword evidence="2" id="KW-1185">Reference proteome</keyword>
<dbReference type="EMBL" id="BMLN01000006">
    <property type="protein sequence ID" value="GGO01790.1"/>
    <property type="molecule type" value="Genomic_DNA"/>
</dbReference>
<evidence type="ECO:0000313" key="2">
    <source>
        <dbReference type="Proteomes" id="UP000606653"/>
    </source>
</evidence>
<accession>A0ABQ2L478</accession>
<protein>
    <submittedName>
        <fullName evidence="1">Uncharacterized protein</fullName>
    </submittedName>
</protein>
<comment type="caution">
    <text evidence="1">The sequence shown here is derived from an EMBL/GenBank/DDBJ whole genome shotgun (WGS) entry which is preliminary data.</text>
</comment>
<name>A0ABQ2L478_9BACL</name>
<dbReference type="RefSeq" id="WP_018976262.1">
    <property type="nucleotide sequence ID" value="NZ_BMLN01000006.1"/>
</dbReference>
<gene>
    <name evidence="1" type="ORF">GCM10010969_24480</name>
</gene>
<dbReference type="Proteomes" id="UP000606653">
    <property type="component" value="Unassembled WGS sequence"/>
</dbReference>
<evidence type="ECO:0000313" key="1">
    <source>
        <dbReference type="EMBL" id="GGO01790.1"/>
    </source>
</evidence>
<proteinExistence type="predicted"/>
<organism evidence="1 2">
    <name type="scientific">Saccharibacillus kuerlensis</name>
    <dbReference type="NCBI Taxonomy" id="459527"/>
    <lineage>
        <taxon>Bacteria</taxon>
        <taxon>Bacillati</taxon>
        <taxon>Bacillota</taxon>
        <taxon>Bacilli</taxon>
        <taxon>Bacillales</taxon>
        <taxon>Paenibacillaceae</taxon>
        <taxon>Saccharibacillus</taxon>
    </lineage>
</organism>
<sequence>MPLYRELLALDTVLDQLQERSIKLHTDYRKEPYDEFKQWAGQQFRRGQLMLILSCMQLGTTGRRNQWTYVPPDESKRLMFPMPILQSSEEMLQLHFRYMKYWDRELMLDWLARNNDLSIELRSGLDLLSENVEKDLDIYYPSYKSSTWISEDLPLCPQDLTILVVRISGNHDHYDFALREDAALQIERLQEQFYTWIYSQEGVHPFRRFDEHMTEGRITFSDWVYTYNPHSFMDWLNIDVYESLVGWVIEESGDRPYIKKIYF</sequence>
<reference evidence="2" key="1">
    <citation type="journal article" date="2019" name="Int. J. Syst. Evol. Microbiol.">
        <title>The Global Catalogue of Microorganisms (GCM) 10K type strain sequencing project: providing services to taxonomists for standard genome sequencing and annotation.</title>
        <authorList>
            <consortium name="The Broad Institute Genomics Platform"/>
            <consortium name="The Broad Institute Genome Sequencing Center for Infectious Disease"/>
            <person name="Wu L."/>
            <person name="Ma J."/>
        </authorList>
    </citation>
    <scope>NUCLEOTIDE SEQUENCE [LARGE SCALE GENOMIC DNA]</scope>
    <source>
        <strain evidence="2">CGMCC 1.6964</strain>
    </source>
</reference>